<evidence type="ECO:0000313" key="7">
    <source>
        <dbReference type="EMBL" id="MDX6849880.1"/>
    </source>
</evidence>
<reference evidence="7 8" key="1">
    <citation type="submission" date="2023-11" db="EMBL/GenBank/DDBJ databases">
        <title>Gilvimarinus fulvus sp. nov., isolated from the surface of Kelp.</title>
        <authorList>
            <person name="Sun Y.Y."/>
            <person name="Gong Y."/>
            <person name="Du Z.J."/>
        </authorList>
    </citation>
    <scope>NUCLEOTIDE SEQUENCE [LARGE SCALE GENOMIC DNA]</scope>
    <source>
        <strain evidence="7 8">SDUM040013</strain>
    </source>
</reference>
<feature type="transmembrane region" description="Helical" evidence="5">
    <location>
        <begin position="213"/>
        <end position="229"/>
    </location>
</feature>
<feature type="domain" description="O-antigen ligase-related" evidence="6">
    <location>
        <begin position="196"/>
        <end position="352"/>
    </location>
</feature>
<evidence type="ECO:0000313" key="8">
    <source>
        <dbReference type="Proteomes" id="UP001273505"/>
    </source>
</evidence>
<dbReference type="PANTHER" id="PTHR37422:SF17">
    <property type="entry name" value="O-ANTIGEN LIGASE"/>
    <property type="match status" value="1"/>
</dbReference>
<feature type="transmembrane region" description="Helical" evidence="5">
    <location>
        <begin position="380"/>
        <end position="401"/>
    </location>
</feature>
<keyword evidence="8" id="KW-1185">Reference proteome</keyword>
<keyword evidence="2 5" id="KW-0812">Transmembrane</keyword>
<dbReference type="EMBL" id="JAXAFO010000016">
    <property type="protein sequence ID" value="MDX6849880.1"/>
    <property type="molecule type" value="Genomic_DNA"/>
</dbReference>
<feature type="transmembrane region" description="Helical" evidence="5">
    <location>
        <begin position="127"/>
        <end position="147"/>
    </location>
</feature>
<dbReference type="GO" id="GO:0016874">
    <property type="term" value="F:ligase activity"/>
    <property type="evidence" value="ECO:0007669"/>
    <property type="project" value="UniProtKB-KW"/>
</dbReference>
<feature type="transmembrane region" description="Helical" evidence="5">
    <location>
        <begin position="49"/>
        <end position="67"/>
    </location>
</feature>
<evidence type="ECO:0000256" key="1">
    <source>
        <dbReference type="ARBA" id="ARBA00004141"/>
    </source>
</evidence>
<feature type="transmembrane region" description="Helical" evidence="5">
    <location>
        <begin position="190"/>
        <end position="207"/>
    </location>
</feature>
<evidence type="ECO:0000256" key="2">
    <source>
        <dbReference type="ARBA" id="ARBA00022692"/>
    </source>
</evidence>
<keyword evidence="3 5" id="KW-1133">Transmembrane helix</keyword>
<evidence type="ECO:0000259" key="6">
    <source>
        <dbReference type="Pfam" id="PF04932"/>
    </source>
</evidence>
<gene>
    <name evidence="7" type="ORF">SCD92_10950</name>
</gene>
<dbReference type="RefSeq" id="WP_302723583.1">
    <property type="nucleotide sequence ID" value="NZ_JAULRU010000617.1"/>
</dbReference>
<evidence type="ECO:0000256" key="4">
    <source>
        <dbReference type="ARBA" id="ARBA00023136"/>
    </source>
</evidence>
<feature type="transmembrane region" description="Helical" evidence="5">
    <location>
        <begin position="74"/>
        <end position="93"/>
    </location>
</feature>
<keyword evidence="7" id="KW-0436">Ligase</keyword>
<accession>A0ABU4RY90</accession>
<proteinExistence type="predicted"/>
<feature type="transmembrane region" description="Helical" evidence="5">
    <location>
        <begin position="407"/>
        <end position="424"/>
    </location>
</feature>
<feature type="transmembrane region" description="Helical" evidence="5">
    <location>
        <begin position="236"/>
        <end position="254"/>
    </location>
</feature>
<organism evidence="7 8">
    <name type="scientific">Gilvimarinus gilvus</name>
    <dbReference type="NCBI Taxonomy" id="3058038"/>
    <lineage>
        <taxon>Bacteria</taxon>
        <taxon>Pseudomonadati</taxon>
        <taxon>Pseudomonadota</taxon>
        <taxon>Gammaproteobacteria</taxon>
        <taxon>Cellvibrionales</taxon>
        <taxon>Cellvibrionaceae</taxon>
        <taxon>Gilvimarinus</taxon>
    </lineage>
</organism>
<sequence>MFIEPDYKYMPTTTGISLPSPKGSRFVASCIALTCVLCFVLPSGYSYGSALLCLTCIPLLLWFRPALSLTREDLWILSALVFYVIAHFVIIQYHGSASRYFEEPSRFLLGIFVFLAVIGFKPSERSWWLGLAIGTILGGMVALWQLLQTDLPRAQGFMNAIQFGNLCLLMGCMCLAGLGWAHQQACPRRWVWLLILAAVMGLAASFFSGARGGWVALPFLLGLLYLCFRHRMQRRFLLIGLTLMTALVVTLYLIPQTGVQLRIEQMSSGLGGYMQGTHVDQSIGVRLEMWRAALAVASEKPWMGWGETGYVEPLVQLISDAASRTQVAELDHLHNDILDTLVKRGALGVIALLAVYLMPLIVFARVSLRASPEDYRLRAFSLCGLLLVTGVIMFGFTQAFLRHNSGVTLFAFFMVVLWGYVRLAEPKVHSE</sequence>
<dbReference type="PANTHER" id="PTHR37422">
    <property type="entry name" value="TEICHURONIC ACID BIOSYNTHESIS PROTEIN TUAE"/>
    <property type="match status" value="1"/>
</dbReference>
<dbReference type="InterPro" id="IPR051533">
    <property type="entry name" value="WaaL-like"/>
</dbReference>
<feature type="transmembrane region" description="Helical" evidence="5">
    <location>
        <begin position="346"/>
        <end position="368"/>
    </location>
</feature>
<protein>
    <submittedName>
        <fullName evidence="7">O-antigen ligase family protein</fullName>
    </submittedName>
</protein>
<dbReference type="Proteomes" id="UP001273505">
    <property type="component" value="Unassembled WGS sequence"/>
</dbReference>
<keyword evidence="4 5" id="KW-0472">Membrane</keyword>
<feature type="transmembrane region" description="Helical" evidence="5">
    <location>
        <begin position="105"/>
        <end position="120"/>
    </location>
</feature>
<evidence type="ECO:0000256" key="3">
    <source>
        <dbReference type="ARBA" id="ARBA00022989"/>
    </source>
</evidence>
<dbReference type="InterPro" id="IPR007016">
    <property type="entry name" value="O-antigen_ligase-rel_domated"/>
</dbReference>
<comment type="subcellular location">
    <subcellularLocation>
        <location evidence="1">Membrane</location>
        <topology evidence="1">Multi-pass membrane protein</topology>
    </subcellularLocation>
</comment>
<name>A0ABU4RY90_9GAMM</name>
<feature type="transmembrane region" description="Helical" evidence="5">
    <location>
        <begin position="159"/>
        <end position="178"/>
    </location>
</feature>
<evidence type="ECO:0000256" key="5">
    <source>
        <dbReference type="SAM" id="Phobius"/>
    </source>
</evidence>
<comment type="caution">
    <text evidence="7">The sequence shown here is derived from an EMBL/GenBank/DDBJ whole genome shotgun (WGS) entry which is preliminary data.</text>
</comment>
<dbReference type="Pfam" id="PF04932">
    <property type="entry name" value="Wzy_C"/>
    <property type="match status" value="1"/>
</dbReference>